<dbReference type="PANTHER" id="PTHR48109">
    <property type="entry name" value="DIHYDROOROTATE DEHYDROGENASE (QUINONE), MITOCHONDRIAL-RELATED"/>
    <property type="match status" value="1"/>
</dbReference>
<dbReference type="InterPro" id="IPR013785">
    <property type="entry name" value="Aldolase_TIM"/>
</dbReference>
<dbReference type="AlphaFoldDB" id="A0A7S8IXR9"/>
<evidence type="ECO:0000256" key="2">
    <source>
        <dbReference type="ARBA" id="ARBA00004725"/>
    </source>
</evidence>
<reference evidence="8 9" key="1">
    <citation type="journal article" date="2020" name="ISME J.">
        <title>Enrichment and physiological characterization of a novel comammox Nitrospira indicates ammonium inhibition of complete nitrification.</title>
        <authorList>
            <person name="Sakoula D."/>
            <person name="Koch H."/>
            <person name="Frank J."/>
            <person name="Jetten M.S.M."/>
            <person name="van Kessel M.A.H.J."/>
            <person name="Lucker S."/>
        </authorList>
    </citation>
    <scope>NUCLEOTIDE SEQUENCE [LARGE SCALE GENOMIC DNA]</scope>
    <source>
        <strain evidence="8">Comreactor17</strain>
    </source>
</reference>
<dbReference type="InterPro" id="IPR050074">
    <property type="entry name" value="DHO_dehydrogenase"/>
</dbReference>
<dbReference type="Pfam" id="PF01180">
    <property type="entry name" value="DHO_dh"/>
    <property type="match status" value="1"/>
</dbReference>
<dbReference type="SUPFAM" id="SSF51395">
    <property type="entry name" value="FMN-linked oxidoreductases"/>
    <property type="match status" value="1"/>
</dbReference>
<dbReference type="PANTHER" id="PTHR48109:SF3">
    <property type="entry name" value="SLL0744 PROTEIN"/>
    <property type="match status" value="1"/>
</dbReference>
<dbReference type="GO" id="GO:0005737">
    <property type="term" value="C:cytoplasm"/>
    <property type="evidence" value="ECO:0007669"/>
    <property type="project" value="InterPro"/>
</dbReference>
<evidence type="ECO:0000313" key="8">
    <source>
        <dbReference type="EMBL" id="QPD02401.1"/>
    </source>
</evidence>
<evidence type="ECO:0000256" key="4">
    <source>
        <dbReference type="ARBA" id="ARBA00022643"/>
    </source>
</evidence>
<dbReference type="Proteomes" id="UP000593737">
    <property type="component" value="Chromosome"/>
</dbReference>
<dbReference type="GO" id="GO:1990663">
    <property type="term" value="F:dihydroorotate dehydrogenase (fumarate) activity"/>
    <property type="evidence" value="ECO:0007669"/>
    <property type="project" value="UniProtKB-EC"/>
</dbReference>
<keyword evidence="6 8" id="KW-0560">Oxidoreductase</keyword>
<keyword evidence="3" id="KW-0285">Flavoprotein</keyword>
<keyword evidence="5" id="KW-0665">Pyrimidine biosynthesis</keyword>
<protein>
    <submittedName>
        <fullName evidence="8">Dihydroorotate oxidase, dihydroorotate dehydrogenase (Fumarate)</fullName>
        <ecNumber evidence="8">1.3.98.1</ecNumber>
    </submittedName>
</protein>
<dbReference type="InterPro" id="IPR005720">
    <property type="entry name" value="Dihydroorotate_DH_cat"/>
</dbReference>
<comment type="cofactor">
    <cofactor evidence="1">
        <name>FMN</name>
        <dbReference type="ChEBI" id="CHEBI:58210"/>
    </cofactor>
</comment>
<dbReference type="EC" id="1.3.98.1" evidence="8"/>
<dbReference type="PIRSF" id="PIRSF000164">
    <property type="entry name" value="DHO_oxidase"/>
    <property type="match status" value="1"/>
</dbReference>
<dbReference type="NCBIfam" id="NF005741">
    <property type="entry name" value="PRK07565.1"/>
    <property type="match status" value="1"/>
</dbReference>
<dbReference type="InterPro" id="IPR012135">
    <property type="entry name" value="Dihydroorotate_DH_1_2"/>
</dbReference>
<dbReference type="Gene3D" id="3.20.20.70">
    <property type="entry name" value="Aldolase class I"/>
    <property type="match status" value="1"/>
</dbReference>
<feature type="domain" description="Dihydroorotate dehydrogenase catalytic" evidence="7">
    <location>
        <begin position="86"/>
        <end position="289"/>
    </location>
</feature>
<dbReference type="GO" id="GO:0006207">
    <property type="term" value="P:'de novo' pyrimidine nucleobase biosynthetic process"/>
    <property type="evidence" value="ECO:0007669"/>
    <property type="project" value="TreeGrafter"/>
</dbReference>
<dbReference type="UniPathway" id="UPA00070"/>
<gene>
    <name evidence="8" type="ORF">Nkreftii_000175</name>
</gene>
<keyword evidence="4" id="KW-0288">FMN</keyword>
<accession>A0A7S8IXR9</accession>
<evidence type="ECO:0000256" key="1">
    <source>
        <dbReference type="ARBA" id="ARBA00001917"/>
    </source>
</evidence>
<dbReference type="GO" id="GO:0044205">
    <property type="term" value="P:'de novo' UMP biosynthetic process"/>
    <property type="evidence" value="ECO:0007669"/>
    <property type="project" value="UniProtKB-UniPathway"/>
</dbReference>
<evidence type="ECO:0000256" key="5">
    <source>
        <dbReference type="ARBA" id="ARBA00022975"/>
    </source>
</evidence>
<evidence type="ECO:0000256" key="6">
    <source>
        <dbReference type="ARBA" id="ARBA00023002"/>
    </source>
</evidence>
<comment type="pathway">
    <text evidence="2">Pyrimidine metabolism; UMP biosynthesis via de novo pathway.</text>
</comment>
<dbReference type="CDD" id="cd04739">
    <property type="entry name" value="DHOD_like"/>
    <property type="match status" value="1"/>
</dbReference>
<evidence type="ECO:0000313" key="9">
    <source>
        <dbReference type="Proteomes" id="UP000593737"/>
    </source>
</evidence>
<dbReference type="KEGG" id="nkf:Nkreftii_000175"/>
<evidence type="ECO:0000256" key="3">
    <source>
        <dbReference type="ARBA" id="ARBA00022630"/>
    </source>
</evidence>
<evidence type="ECO:0000259" key="7">
    <source>
        <dbReference type="Pfam" id="PF01180"/>
    </source>
</evidence>
<proteinExistence type="predicted"/>
<dbReference type="EMBL" id="CP047423">
    <property type="protein sequence ID" value="QPD02401.1"/>
    <property type="molecule type" value="Genomic_DNA"/>
</dbReference>
<name>A0A7S8IXR9_9BACT</name>
<organism evidence="8 9">
    <name type="scientific">Candidatus Nitrospira kreftii</name>
    <dbReference type="NCBI Taxonomy" id="2652173"/>
    <lineage>
        <taxon>Bacteria</taxon>
        <taxon>Pseudomonadati</taxon>
        <taxon>Nitrospirota</taxon>
        <taxon>Nitrospiria</taxon>
        <taxon>Nitrospirales</taxon>
        <taxon>Nitrospiraceae</taxon>
        <taxon>Nitrospira</taxon>
    </lineage>
</organism>
<sequence>MDLSTTYLGLSLPHPLMPGASPLVDDLDMVKRLEDAGAAAIVMHSLFEEQITGERAQTLRHIEAHTDSFAEAPSYFPCCDELSVGPEPYLEQIRRIKAAVRVPVIGSLNGTTATGWLDYARMIQQAGGDALELNVYVVATNPQEDGQAVEQQVLDILRKVKPSVTIPVAVKLSPFFGSFAHFASQLDGLGADGLVLFNRFYQPDIDVETLEVMPRLQLSDSSELLLRLRWLAVLSGHVRASLAVTGGVHTAVDAVKSVMAGAHAVQLVSALLQHGPERLQTIREEMVRWMEEHEYHSLRQMQGSMNLMRCPDPQAFERANYLRVLHSWRSTSERSRS</sequence>